<keyword evidence="4" id="KW-0408">Iron</keyword>
<keyword evidence="8" id="KW-1185">Reference proteome</keyword>
<evidence type="ECO:0000256" key="4">
    <source>
        <dbReference type="ARBA" id="ARBA00023004"/>
    </source>
</evidence>
<dbReference type="Proteomes" id="UP000193834">
    <property type="component" value="Unassembled WGS sequence"/>
</dbReference>
<organism evidence="7 8">
    <name type="scientific">Paenibacillus aquistagni</name>
    <dbReference type="NCBI Taxonomy" id="1852522"/>
    <lineage>
        <taxon>Bacteria</taxon>
        <taxon>Bacillati</taxon>
        <taxon>Bacillota</taxon>
        <taxon>Bacilli</taxon>
        <taxon>Bacillales</taxon>
        <taxon>Paenibacillaceae</taxon>
        <taxon>Paenibacillus</taxon>
    </lineage>
</organism>
<name>A0A1X7LK85_9BACL</name>
<dbReference type="AlphaFoldDB" id="A0A1X7LK85"/>
<evidence type="ECO:0000256" key="3">
    <source>
        <dbReference type="ARBA" id="ARBA00022723"/>
    </source>
</evidence>
<evidence type="ECO:0000313" key="7">
    <source>
        <dbReference type="EMBL" id="SMG54286.1"/>
    </source>
</evidence>
<dbReference type="SFLD" id="SFLDS00029">
    <property type="entry name" value="Radical_SAM"/>
    <property type="match status" value="1"/>
</dbReference>
<protein>
    <submittedName>
        <fullName evidence="7">Radical SAM/CxCxxxxC motif protein YfkAB</fullName>
    </submittedName>
</protein>
<keyword evidence="2" id="KW-0949">S-adenosyl-L-methionine</keyword>
<sequence length="387" mass="44484">MNTVHHHDRNKEWAVGTVSKLSPMNDPWDPIGSLKRYGEHRLTSVEMTVAQVCNMRCEHCAVGHTLIMREPNMLPLDLMLKKLDQVRDLETISITGGEPTFHMSTVKDYIIPILKYARERGIRSQLNSNVTLDYARYEMIAPYLDVMHISFNYTNAMDFHEVGFVHSNHQISSSVTGKWFDQMMENTRKLTEGGLLVSAESMINYRTHHKLGEIHRLIDEMGCQRHEVHPMYPSSFASSLPVLSIDNFRQSINQLLDVRNKEMWMLFGTLPFYGCSTNPEDHTLLKRLYEEPNVTVRNDPDGRNRLNVNMFNGEVYVTDFADIPSFGSIYEEELDDIFNRWLSTHPLAQSVNCHCPSAACCGPNLLVANMYYPNVDFMNRQSNITLG</sequence>
<dbReference type="Pfam" id="PF08756">
    <property type="entry name" value="YfkB"/>
    <property type="match status" value="1"/>
</dbReference>
<dbReference type="InterPro" id="IPR058240">
    <property type="entry name" value="rSAM_sf"/>
</dbReference>
<keyword evidence="5" id="KW-0411">Iron-sulfur</keyword>
<dbReference type="GO" id="GO:0046872">
    <property type="term" value="F:metal ion binding"/>
    <property type="evidence" value="ECO:0007669"/>
    <property type="project" value="UniProtKB-KW"/>
</dbReference>
<dbReference type="NCBIfam" id="TIGR04478">
    <property type="entry name" value="rSAM_YfkAB"/>
    <property type="match status" value="1"/>
</dbReference>
<keyword evidence="1" id="KW-0004">4Fe-4S</keyword>
<dbReference type="InterPro" id="IPR007197">
    <property type="entry name" value="rSAM"/>
</dbReference>
<accession>A0A1X7LK85</accession>
<dbReference type="PANTHER" id="PTHR42836">
    <property type="entry name" value="7-CARBOXY-7-DEAZAGUANINE SYNTHASE"/>
    <property type="match status" value="1"/>
</dbReference>
<dbReference type="Pfam" id="PF04055">
    <property type="entry name" value="Radical_SAM"/>
    <property type="match status" value="1"/>
</dbReference>
<evidence type="ECO:0000256" key="5">
    <source>
        <dbReference type="ARBA" id="ARBA00023014"/>
    </source>
</evidence>
<evidence type="ECO:0000259" key="6">
    <source>
        <dbReference type="PROSITE" id="PS51918"/>
    </source>
</evidence>
<dbReference type="RefSeq" id="WP_085496607.1">
    <property type="nucleotide sequence ID" value="NZ_FXAZ01000005.1"/>
</dbReference>
<evidence type="ECO:0000256" key="1">
    <source>
        <dbReference type="ARBA" id="ARBA00022485"/>
    </source>
</evidence>
<dbReference type="InterPro" id="IPR014866">
    <property type="entry name" value="YfkB"/>
</dbReference>
<dbReference type="SFLD" id="SFLDG01097">
    <property type="entry name" value="Uncharacterised_Radical_SAM_Su"/>
    <property type="match status" value="1"/>
</dbReference>
<dbReference type="InterPro" id="IPR031004">
    <property type="entry name" value="rSAM_YfkAB"/>
</dbReference>
<feature type="domain" description="Radical SAM core" evidence="6">
    <location>
        <begin position="37"/>
        <end position="266"/>
    </location>
</feature>
<dbReference type="PROSITE" id="PS51918">
    <property type="entry name" value="RADICAL_SAM"/>
    <property type="match status" value="1"/>
</dbReference>
<keyword evidence="3" id="KW-0479">Metal-binding</keyword>
<dbReference type="GO" id="GO:0003824">
    <property type="term" value="F:catalytic activity"/>
    <property type="evidence" value="ECO:0007669"/>
    <property type="project" value="InterPro"/>
</dbReference>
<reference evidence="7 8" key="1">
    <citation type="submission" date="2017-04" db="EMBL/GenBank/DDBJ databases">
        <authorList>
            <person name="Afonso C.L."/>
            <person name="Miller P.J."/>
            <person name="Scott M.A."/>
            <person name="Spackman E."/>
            <person name="Goraichik I."/>
            <person name="Dimitrov K.M."/>
            <person name="Suarez D.L."/>
            <person name="Swayne D.E."/>
        </authorList>
    </citation>
    <scope>NUCLEOTIDE SEQUENCE [LARGE SCALE GENOMIC DNA]</scope>
    <source>
        <strain evidence="7 8">11</strain>
    </source>
</reference>
<gene>
    <name evidence="7" type="ORF">SAMN06295960_3692</name>
</gene>
<dbReference type="OrthoDB" id="2395634at2"/>
<dbReference type="SFLD" id="SFLDG01067">
    <property type="entry name" value="SPASM/twitch_domain_containing"/>
    <property type="match status" value="1"/>
</dbReference>
<dbReference type="Gene3D" id="3.20.20.70">
    <property type="entry name" value="Aldolase class I"/>
    <property type="match status" value="1"/>
</dbReference>
<dbReference type="InterPro" id="IPR013785">
    <property type="entry name" value="Aldolase_TIM"/>
</dbReference>
<proteinExistence type="predicted"/>
<dbReference type="SUPFAM" id="SSF102114">
    <property type="entry name" value="Radical SAM enzymes"/>
    <property type="match status" value="1"/>
</dbReference>
<dbReference type="STRING" id="1852522.SAMN06295960_3692"/>
<evidence type="ECO:0000256" key="2">
    <source>
        <dbReference type="ARBA" id="ARBA00022691"/>
    </source>
</evidence>
<dbReference type="GO" id="GO:0051539">
    <property type="term" value="F:4 iron, 4 sulfur cluster binding"/>
    <property type="evidence" value="ECO:0007669"/>
    <property type="project" value="UniProtKB-KW"/>
</dbReference>
<evidence type="ECO:0000313" key="8">
    <source>
        <dbReference type="Proteomes" id="UP000193834"/>
    </source>
</evidence>
<dbReference type="PANTHER" id="PTHR42836:SF2">
    <property type="entry name" value="PROTEIN YFKA-RELATED"/>
    <property type="match status" value="1"/>
</dbReference>
<dbReference type="EMBL" id="FXAZ01000005">
    <property type="protein sequence ID" value="SMG54286.1"/>
    <property type="molecule type" value="Genomic_DNA"/>
</dbReference>